<gene>
    <name evidence="1" type="ORF">AC3_2580</name>
</gene>
<protein>
    <submittedName>
        <fullName evidence="1">Uncharacterized protein</fullName>
    </submittedName>
</protein>
<sequence>MDYKDIERLKDRYTREDFESILLMVEQDLKINNLRFNKSIPKMKFLEVLNIAEGVFSRL</sequence>
<evidence type="ECO:0000313" key="2">
    <source>
        <dbReference type="Proteomes" id="UP000005337"/>
    </source>
</evidence>
<accession>B1BPN3</accession>
<reference evidence="1 2" key="1">
    <citation type="submission" date="2007-07" db="EMBL/GenBank/DDBJ databases">
        <title>Annotation of Clostridium perfringens E str. JGS1987.</title>
        <authorList>
            <person name="Paulsen I."/>
            <person name="Sebastian Y."/>
        </authorList>
    </citation>
    <scope>NUCLEOTIDE SEQUENCE [LARGE SCALE GENOMIC DNA]</scope>
    <source>
        <strain evidence="2">E str. JGS1987</strain>
    </source>
</reference>
<proteinExistence type="predicted"/>
<dbReference type="Proteomes" id="UP000005337">
    <property type="component" value="Unassembled WGS sequence"/>
</dbReference>
<name>B1BPN3_CLOPF</name>
<evidence type="ECO:0000313" key="1">
    <source>
        <dbReference type="EMBL" id="EDT16298.1"/>
    </source>
</evidence>
<organism evidence="1 2">
    <name type="scientific">Clostridium perfringens E str. JGS1987</name>
    <dbReference type="NCBI Taxonomy" id="451755"/>
    <lineage>
        <taxon>Bacteria</taxon>
        <taxon>Bacillati</taxon>
        <taxon>Bacillota</taxon>
        <taxon>Clostridia</taxon>
        <taxon>Eubacteriales</taxon>
        <taxon>Clostridiaceae</taxon>
        <taxon>Clostridium</taxon>
    </lineage>
</organism>
<dbReference type="EMBL" id="ABDW01000003">
    <property type="protein sequence ID" value="EDT16298.1"/>
    <property type="molecule type" value="Genomic_DNA"/>
</dbReference>
<comment type="caution">
    <text evidence="1">The sequence shown here is derived from an EMBL/GenBank/DDBJ whole genome shotgun (WGS) entry which is preliminary data.</text>
</comment>
<dbReference type="AlphaFoldDB" id="B1BPN3"/>